<feature type="compositionally biased region" description="Basic and acidic residues" evidence="6">
    <location>
        <begin position="54"/>
        <end position="77"/>
    </location>
</feature>
<dbReference type="EMBL" id="SDIL01000121">
    <property type="protein sequence ID" value="RXK35802.1"/>
    <property type="molecule type" value="Genomic_DNA"/>
</dbReference>
<feature type="compositionally biased region" description="Low complexity" evidence="6">
    <location>
        <begin position="963"/>
        <end position="973"/>
    </location>
</feature>
<dbReference type="Gene3D" id="3.30.70.2460">
    <property type="entry name" value="Rad4, beta-hairpin domain BHD3"/>
    <property type="match status" value="1"/>
</dbReference>
<dbReference type="InterPro" id="IPR018326">
    <property type="entry name" value="Rad4_beta-hairpin_dom1"/>
</dbReference>
<dbReference type="Pfam" id="PF10403">
    <property type="entry name" value="BHD_1"/>
    <property type="match status" value="1"/>
</dbReference>
<protein>
    <recommendedName>
        <fullName evidence="12">Xeroderma pigmentosum group C-complementing protein</fullName>
    </recommendedName>
</protein>
<feature type="domain" description="Rad4 beta-hairpin" evidence="7">
    <location>
        <begin position="636"/>
        <end position="686"/>
    </location>
</feature>
<dbReference type="STRING" id="5217.A0A4Q1BAJ1"/>
<dbReference type="InterPro" id="IPR042488">
    <property type="entry name" value="Rad4_BHD3_sf"/>
</dbReference>
<dbReference type="GO" id="GO:0005737">
    <property type="term" value="C:cytoplasm"/>
    <property type="evidence" value="ECO:0007669"/>
    <property type="project" value="TreeGrafter"/>
</dbReference>
<evidence type="ECO:0000259" key="9">
    <source>
        <dbReference type="SMART" id="SM01032"/>
    </source>
</evidence>
<dbReference type="InterPro" id="IPR004583">
    <property type="entry name" value="DNA_repair_Rad4"/>
</dbReference>
<dbReference type="PANTHER" id="PTHR12135">
    <property type="entry name" value="DNA REPAIR PROTEIN XP-C / RAD4"/>
    <property type="match status" value="1"/>
</dbReference>
<dbReference type="SMART" id="SM01032">
    <property type="entry name" value="BHD_3"/>
    <property type="match status" value="1"/>
</dbReference>
<feature type="domain" description="Rad4 beta-hairpin" evidence="8">
    <location>
        <begin position="688"/>
        <end position="751"/>
    </location>
</feature>
<dbReference type="InParanoid" id="A0A4Q1BAJ1"/>
<evidence type="ECO:0000256" key="4">
    <source>
        <dbReference type="ARBA" id="ARBA00023204"/>
    </source>
</evidence>
<feature type="domain" description="Rad4 beta-hairpin" evidence="9">
    <location>
        <begin position="758"/>
        <end position="832"/>
    </location>
</feature>
<keyword evidence="3" id="KW-0227">DNA damage</keyword>
<dbReference type="Pfam" id="PF10404">
    <property type="entry name" value="BHD_2"/>
    <property type="match status" value="1"/>
</dbReference>
<comment type="subcellular location">
    <subcellularLocation>
        <location evidence="1">Nucleus</location>
    </subcellularLocation>
</comment>
<feature type="compositionally biased region" description="Basic residues" evidence="6">
    <location>
        <begin position="1"/>
        <end position="13"/>
    </location>
</feature>
<feature type="region of interest" description="Disordered" evidence="6">
    <location>
        <begin position="919"/>
        <end position="976"/>
    </location>
</feature>
<dbReference type="GO" id="GO:0071942">
    <property type="term" value="C:XPC complex"/>
    <property type="evidence" value="ECO:0007669"/>
    <property type="project" value="TreeGrafter"/>
</dbReference>
<evidence type="ECO:0000256" key="2">
    <source>
        <dbReference type="ARBA" id="ARBA00009525"/>
    </source>
</evidence>
<evidence type="ECO:0000259" key="8">
    <source>
        <dbReference type="SMART" id="SM01031"/>
    </source>
</evidence>
<dbReference type="InterPro" id="IPR038765">
    <property type="entry name" value="Papain-like_cys_pep_sf"/>
</dbReference>
<evidence type="ECO:0000256" key="6">
    <source>
        <dbReference type="SAM" id="MobiDB-lite"/>
    </source>
</evidence>
<dbReference type="Pfam" id="PF03835">
    <property type="entry name" value="Rad4"/>
    <property type="match status" value="1"/>
</dbReference>
<reference evidence="10 11" key="1">
    <citation type="submission" date="2016-06" db="EMBL/GenBank/DDBJ databases">
        <title>Evolution of pathogenesis and genome organization in the Tremellales.</title>
        <authorList>
            <person name="Cuomo C."/>
            <person name="Litvintseva A."/>
            <person name="Heitman J."/>
            <person name="Chen Y."/>
            <person name="Sun S."/>
            <person name="Springer D."/>
            <person name="Dromer F."/>
            <person name="Young S."/>
            <person name="Zeng Q."/>
            <person name="Chapman S."/>
            <person name="Gujja S."/>
            <person name="Saif S."/>
            <person name="Birren B."/>
        </authorList>
    </citation>
    <scope>NUCLEOTIDE SEQUENCE [LARGE SCALE GENOMIC DNA]</scope>
    <source>
        <strain evidence="10 11">ATCC 28783</strain>
    </source>
</reference>
<gene>
    <name evidence="10" type="ORF">M231_06941</name>
</gene>
<dbReference type="Gene3D" id="3.90.260.10">
    <property type="entry name" value="Transglutaminase-like"/>
    <property type="match status" value="1"/>
</dbReference>
<feature type="compositionally biased region" description="Basic and acidic residues" evidence="6">
    <location>
        <begin position="465"/>
        <end position="479"/>
    </location>
</feature>
<dbReference type="GO" id="GO:0003697">
    <property type="term" value="F:single-stranded DNA binding"/>
    <property type="evidence" value="ECO:0007669"/>
    <property type="project" value="TreeGrafter"/>
</dbReference>
<evidence type="ECO:0000256" key="5">
    <source>
        <dbReference type="ARBA" id="ARBA00023242"/>
    </source>
</evidence>
<dbReference type="Pfam" id="PF10405">
    <property type="entry name" value="BHD_3"/>
    <property type="match status" value="1"/>
</dbReference>
<feature type="region of interest" description="Disordered" evidence="6">
    <location>
        <begin position="1"/>
        <end position="144"/>
    </location>
</feature>
<feature type="region of interest" description="Disordered" evidence="6">
    <location>
        <begin position="296"/>
        <end position="334"/>
    </location>
</feature>
<dbReference type="AlphaFoldDB" id="A0A4Q1BAJ1"/>
<evidence type="ECO:0008006" key="12">
    <source>
        <dbReference type="Google" id="ProtNLM"/>
    </source>
</evidence>
<feature type="region of interest" description="Disordered" evidence="6">
    <location>
        <begin position="404"/>
        <end position="486"/>
    </location>
</feature>
<dbReference type="SMART" id="SM01031">
    <property type="entry name" value="BHD_2"/>
    <property type="match status" value="1"/>
</dbReference>
<dbReference type="OrthoDB" id="300780at2759"/>
<sequence length="1123" mass="125353">MSAARPKKSKIIPRKSVEERLVKESTPVKPPKKNGKVINDKPHRTPRPPPPVIVRDKGQTKEDLHLKSTDIPTHDQNDQDDEEEEDFEEIVIPTAGPSSPRIGTSSRGIHDTPGNTTAPSVDDDYAGYGDDSQSGEEEEEGNVIRVEIGGETPEEKAKRLLLAMRKKPITSKDRAIRMEIHKLHVVCLLASARIRNRWCSNSLLKARLLSLLPHPLQAAFNIPPSRFPDRAQRSRLFFEALQSLVTWWSQSFFDIPDYTIGLRTRPWDEVQEIIDNLPPLTKTDFLPPTFNLQSISLTSTNNNHQTPSSREKGKGREQTSPASSKKGKQKEMEDDWIEQIGEGAGGERLRSVNSLMKKALQQEGSRDVSAQLFVALARACGLGTRLVYSIQAVPWRAEKSLVKKKPTGAGSGGKTVASRQGNGDDEESEDEFEEVYIPSTDGTKPTTPGIEPSIGDEGGAGETEMAEKEALGGKLEKSGKPIRAAGKRRLQDPADLYRLRKQKPTITPKKKVKTKQDLKSQPPVFWAEVFSRSDQRWIPVDPVSGIIRKKAHYEPNNDSGLVRMTYVVAFEEETDGHARDVTLRYAKNFGAKTSKLRIPPKKDEEDWWSGVVRFLERPYRLKRDDLEDAELETSHFSEGMPLHMNGFKDHPIYVLERHLKRDQVLNPRREIGRFKGEPVFRRSSVQQCKTSENWMRMGRKIKDKQEPLKWVKQRAVTIQKRRAQELVRLEGGEEVQQGLYAEWQTELYRPEPIKDGIIPTNTFGNLDLYVPTMLPLGAVHLPYQGIAKVTKQLGISYAEACTGFEFKNQRAIPVITGIVVAEDMESIVLEAYWESEAAAMERSRVKAEDRALKRWKKLINGLRVKRRLQEEYGQGEGLMENQHNPMANSSNHFTSNQNRPKGAKEIIGFANVQSSTAWVERMRSGSPSDHPPDSSRIYPVIPSPTHAPPSENSPTLPTSWRVSSGPTKVSSSSFRTVDNASGQSLLVDVDRSGVTSEIDITRSDPMRSDQEVKSRSGAGSSEGNADEDEAVGSRSVLGKHPVSSDISLDVLQSPVQLETVERGAPFDVDRDSGLGEKPMQGGEESGRSVRGGWAKRGRGRVKKVVVEVGKSSRTLRSGDKGKA</sequence>
<dbReference type="InterPro" id="IPR036985">
    <property type="entry name" value="Transglutaminase-like_sf"/>
</dbReference>
<keyword evidence="5" id="KW-0539">Nucleus</keyword>
<evidence type="ECO:0000313" key="10">
    <source>
        <dbReference type="EMBL" id="RXK35802.1"/>
    </source>
</evidence>
<dbReference type="Gene3D" id="2.20.20.110">
    <property type="entry name" value="Rad4, beta-hairpin domain BHD1"/>
    <property type="match status" value="1"/>
</dbReference>
<comment type="caution">
    <text evidence="10">The sequence shown here is derived from an EMBL/GenBank/DDBJ whole genome shotgun (WGS) entry which is preliminary data.</text>
</comment>
<feature type="compositionally biased region" description="Acidic residues" evidence="6">
    <location>
        <begin position="78"/>
        <end position="89"/>
    </location>
</feature>
<feature type="region of interest" description="Disordered" evidence="6">
    <location>
        <begin position="996"/>
        <end position="1096"/>
    </location>
</feature>
<dbReference type="GO" id="GO:0000111">
    <property type="term" value="C:nucleotide-excision repair factor 2 complex"/>
    <property type="evidence" value="ECO:0007669"/>
    <property type="project" value="TreeGrafter"/>
</dbReference>
<evidence type="ECO:0000259" key="7">
    <source>
        <dbReference type="SMART" id="SM01030"/>
    </source>
</evidence>
<dbReference type="VEuPathDB" id="FungiDB:TREMEDRAFT_33288"/>
<feature type="compositionally biased region" description="Acidic residues" evidence="6">
    <location>
        <begin position="423"/>
        <end position="434"/>
    </location>
</feature>
<dbReference type="PANTHER" id="PTHR12135:SF0">
    <property type="entry name" value="DNA REPAIR PROTEIN COMPLEMENTING XP-C CELLS"/>
    <property type="match status" value="1"/>
</dbReference>
<dbReference type="GO" id="GO:0006289">
    <property type="term" value="P:nucleotide-excision repair"/>
    <property type="evidence" value="ECO:0007669"/>
    <property type="project" value="InterPro"/>
</dbReference>
<dbReference type="GO" id="GO:0006298">
    <property type="term" value="P:mismatch repair"/>
    <property type="evidence" value="ECO:0007669"/>
    <property type="project" value="TreeGrafter"/>
</dbReference>
<keyword evidence="11" id="KW-1185">Reference proteome</keyword>
<evidence type="ECO:0000256" key="3">
    <source>
        <dbReference type="ARBA" id="ARBA00022763"/>
    </source>
</evidence>
<organism evidence="10 11">
    <name type="scientific">Tremella mesenterica</name>
    <name type="common">Jelly fungus</name>
    <dbReference type="NCBI Taxonomy" id="5217"/>
    <lineage>
        <taxon>Eukaryota</taxon>
        <taxon>Fungi</taxon>
        <taxon>Dikarya</taxon>
        <taxon>Basidiomycota</taxon>
        <taxon>Agaricomycotina</taxon>
        <taxon>Tremellomycetes</taxon>
        <taxon>Tremellales</taxon>
        <taxon>Tremellaceae</taxon>
        <taxon>Tremella</taxon>
    </lineage>
</organism>
<comment type="similarity">
    <text evidence="2">Belongs to the XPC family.</text>
</comment>
<name>A0A4Q1BAJ1_TREME</name>
<dbReference type="FunCoup" id="A0A4Q1BAJ1">
    <property type="interactions" value="76"/>
</dbReference>
<dbReference type="SMART" id="SM01030">
    <property type="entry name" value="BHD_1"/>
    <property type="match status" value="1"/>
</dbReference>
<dbReference type="Proteomes" id="UP000289152">
    <property type="component" value="Unassembled WGS sequence"/>
</dbReference>
<dbReference type="FunFam" id="3.30.70.2460:FF:000001">
    <property type="entry name" value="DNA repair protein Rad4 family"/>
    <property type="match status" value="1"/>
</dbReference>
<accession>A0A4Q1BAJ1</accession>
<dbReference type="InterPro" id="IPR018327">
    <property type="entry name" value="BHD_2"/>
</dbReference>
<dbReference type="InterPro" id="IPR018325">
    <property type="entry name" value="Rad4/PNGase_transGLS-fold"/>
</dbReference>
<evidence type="ECO:0000313" key="11">
    <source>
        <dbReference type="Proteomes" id="UP000289152"/>
    </source>
</evidence>
<feature type="compositionally biased region" description="Polar residues" evidence="6">
    <location>
        <begin position="950"/>
        <end position="962"/>
    </location>
</feature>
<dbReference type="InterPro" id="IPR018328">
    <property type="entry name" value="Rad4_beta-hairpin_dom3"/>
</dbReference>
<dbReference type="GO" id="GO:0003684">
    <property type="term" value="F:damaged DNA binding"/>
    <property type="evidence" value="ECO:0007669"/>
    <property type="project" value="InterPro"/>
</dbReference>
<keyword evidence="4" id="KW-0234">DNA repair</keyword>
<proteinExistence type="inferred from homology"/>
<feature type="compositionally biased region" description="Polar residues" evidence="6">
    <location>
        <begin position="101"/>
        <end position="119"/>
    </location>
</feature>
<feature type="compositionally biased region" description="Basic and acidic residues" evidence="6">
    <location>
        <begin position="999"/>
        <end position="1014"/>
    </location>
</feature>
<dbReference type="SUPFAM" id="SSF54001">
    <property type="entry name" value="Cysteine proteinases"/>
    <property type="match status" value="1"/>
</dbReference>
<evidence type="ECO:0000256" key="1">
    <source>
        <dbReference type="ARBA" id="ARBA00004123"/>
    </source>
</evidence>
<feature type="compositionally biased region" description="Polar residues" evidence="6">
    <location>
        <begin position="296"/>
        <end position="308"/>
    </location>
</feature>